<protein>
    <submittedName>
        <fullName evidence="4">Kinase-like domain-containing protein</fullName>
    </submittedName>
</protein>
<dbReference type="SUPFAM" id="SSF56112">
    <property type="entry name" value="Protein kinase-like (PK-like)"/>
    <property type="match status" value="1"/>
</dbReference>
<dbReference type="PANTHER" id="PTHR44329:SF298">
    <property type="entry name" value="MIXED LINEAGE KINASE DOMAIN-LIKE PROTEIN"/>
    <property type="match status" value="1"/>
</dbReference>
<keyword evidence="4" id="KW-0418">Kinase</keyword>
<dbReference type="Proteomes" id="UP000266673">
    <property type="component" value="Unassembled WGS sequence"/>
</dbReference>
<keyword evidence="4" id="KW-0808">Transferase</keyword>
<accession>A0A397VD56</accession>
<feature type="domain" description="Protein kinase" evidence="3">
    <location>
        <begin position="1"/>
        <end position="346"/>
    </location>
</feature>
<dbReference type="InterPro" id="IPR011009">
    <property type="entry name" value="Kinase-like_dom_sf"/>
</dbReference>
<evidence type="ECO:0000256" key="2">
    <source>
        <dbReference type="ARBA" id="ARBA00022840"/>
    </source>
</evidence>
<dbReference type="EMBL" id="QKWP01000422">
    <property type="protein sequence ID" value="RIB20364.1"/>
    <property type="molecule type" value="Genomic_DNA"/>
</dbReference>
<dbReference type="AlphaFoldDB" id="A0A397VD56"/>
<name>A0A397VD56_9GLOM</name>
<evidence type="ECO:0000313" key="5">
    <source>
        <dbReference type="Proteomes" id="UP000266673"/>
    </source>
</evidence>
<dbReference type="OrthoDB" id="2437485at2759"/>
<gene>
    <name evidence="4" type="ORF">C2G38_2244620</name>
</gene>
<reference evidence="4 5" key="1">
    <citation type="submission" date="2018-06" db="EMBL/GenBank/DDBJ databases">
        <title>Comparative genomics reveals the genomic features of Rhizophagus irregularis, R. cerebriforme, R. diaphanum and Gigaspora rosea, and their symbiotic lifestyle signature.</title>
        <authorList>
            <person name="Morin E."/>
            <person name="San Clemente H."/>
            <person name="Chen E.C.H."/>
            <person name="De La Providencia I."/>
            <person name="Hainaut M."/>
            <person name="Kuo A."/>
            <person name="Kohler A."/>
            <person name="Murat C."/>
            <person name="Tang N."/>
            <person name="Roy S."/>
            <person name="Loubradou J."/>
            <person name="Henrissat B."/>
            <person name="Grigoriev I.V."/>
            <person name="Corradi N."/>
            <person name="Roux C."/>
            <person name="Martin F.M."/>
        </authorList>
    </citation>
    <scope>NUCLEOTIDE SEQUENCE [LARGE SCALE GENOMIC DNA]</scope>
    <source>
        <strain evidence="4 5">DAOM 194757</strain>
    </source>
</reference>
<organism evidence="4 5">
    <name type="scientific">Gigaspora rosea</name>
    <dbReference type="NCBI Taxonomy" id="44941"/>
    <lineage>
        <taxon>Eukaryota</taxon>
        <taxon>Fungi</taxon>
        <taxon>Fungi incertae sedis</taxon>
        <taxon>Mucoromycota</taxon>
        <taxon>Glomeromycotina</taxon>
        <taxon>Glomeromycetes</taxon>
        <taxon>Diversisporales</taxon>
        <taxon>Gigasporaceae</taxon>
        <taxon>Gigaspora</taxon>
    </lineage>
</organism>
<evidence type="ECO:0000256" key="1">
    <source>
        <dbReference type="ARBA" id="ARBA00022741"/>
    </source>
</evidence>
<keyword evidence="1" id="KW-0547">Nucleotide-binding</keyword>
<evidence type="ECO:0000259" key="3">
    <source>
        <dbReference type="PROSITE" id="PS50011"/>
    </source>
</evidence>
<sequence>MSYSSKENPDFYEGSGFEFVKNDYGMCLDCSKPNTNADWCHTCNAERFRQNFGNWTSGNEHIDKFIQYAQLDAMDKREVLEWIPYEKLKHVTYVAKGGYSTIYKAIWIDGPITGWDNETQQWERYKFIYGDKCEFLTTIDNIYTGTFGLSVALKCLHDSSNVGEDFLNEWKTHLKCYKASNFSLIRLIGITKDPETSNYMVAMEYAANGSLRDELKSLIQKNCDLGLSQPVNKSTSKGEVYGILPYVAPEVLKGELYTPAADVYSFGMIMWELTSGRQPFDDFPYDMNLYLKIIQGIRPKIVENTPKSYALLMKKCWDSNPLERPTALKLKETLGIWKKKCSYYYYDEEEEKTFEEDDDDNNDDEICKATLEFREADENIERRQNYDEPKSSRHPEAYNSSRLISFPGINFSLSSQVFTASLAALTLDETIEELGDEDS</sequence>
<keyword evidence="5" id="KW-1185">Reference proteome</keyword>
<dbReference type="GO" id="GO:0005524">
    <property type="term" value="F:ATP binding"/>
    <property type="evidence" value="ECO:0007669"/>
    <property type="project" value="UniProtKB-KW"/>
</dbReference>
<comment type="caution">
    <text evidence="4">The sequence shown here is derived from an EMBL/GenBank/DDBJ whole genome shotgun (WGS) entry which is preliminary data.</text>
</comment>
<dbReference type="PANTHER" id="PTHR44329">
    <property type="entry name" value="SERINE/THREONINE-PROTEIN KINASE TNNI3K-RELATED"/>
    <property type="match status" value="1"/>
</dbReference>
<dbReference type="STRING" id="44941.A0A397VD56"/>
<dbReference type="InterPro" id="IPR000719">
    <property type="entry name" value="Prot_kinase_dom"/>
</dbReference>
<dbReference type="PROSITE" id="PS50011">
    <property type="entry name" value="PROTEIN_KINASE_DOM"/>
    <property type="match status" value="1"/>
</dbReference>
<dbReference type="Pfam" id="PF07714">
    <property type="entry name" value="PK_Tyr_Ser-Thr"/>
    <property type="match status" value="1"/>
</dbReference>
<proteinExistence type="predicted"/>
<dbReference type="Gene3D" id="1.10.510.10">
    <property type="entry name" value="Transferase(Phosphotransferase) domain 1"/>
    <property type="match status" value="2"/>
</dbReference>
<dbReference type="InterPro" id="IPR051681">
    <property type="entry name" value="Ser/Thr_Kinases-Pseudokinases"/>
</dbReference>
<dbReference type="InterPro" id="IPR001245">
    <property type="entry name" value="Ser-Thr/Tyr_kinase_cat_dom"/>
</dbReference>
<dbReference type="GO" id="GO:0004674">
    <property type="term" value="F:protein serine/threonine kinase activity"/>
    <property type="evidence" value="ECO:0007669"/>
    <property type="project" value="TreeGrafter"/>
</dbReference>
<evidence type="ECO:0000313" key="4">
    <source>
        <dbReference type="EMBL" id="RIB20364.1"/>
    </source>
</evidence>
<keyword evidence="2" id="KW-0067">ATP-binding</keyword>